<feature type="non-terminal residue" evidence="5">
    <location>
        <position position="268"/>
    </location>
</feature>
<dbReference type="InterPro" id="IPR002792">
    <property type="entry name" value="TRAM_dom"/>
</dbReference>
<feature type="non-terminal residue" evidence="5">
    <location>
        <position position="1"/>
    </location>
</feature>
<dbReference type="PROSITE" id="PS51687">
    <property type="entry name" value="SAM_MT_RNA_M5U"/>
    <property type="match status" value="1"/>
</dbReference>
<dbReference type="Gene3D" id="2.40.50.140">
    <property type="entry name" value="Nucleic acid-binding proteins"/>
    <property type="match status" value="1"/>
</dbReference>
<dbReference type="PROSITE" id="PS50926">
    <property type="entry name" value="TRAM"/>
    <property type="match status" value="1"/>
</dbReference>
<dbReference type="EMBL" id="UINC01170718">
    <property type="protein sequence ID" value="SVD74901.1"/>
    <property type="molecule type" value="Genomic_DNA"/>
</dbReference>
<gene>
    <name evidence="5" type="ORF">METZ01_LOCUS427755</name>
</gene>
<protein>
    <recommendedName>
        <fullName evidence="4">TRAM domain-containing protein</fullName>
    </recommendedName>
</protein>
<dbReference type="PANTHER" id="PTHR11061:SF30">
    <property type="entry name" value="TRNA (URACIL(54)-C(5))-METHYLTRANSFERASE"/>
    <property type="match status" value="1"/>
</dbReference>
<dbReference type="GO" id="GO:0008173">
    <property type="term" value="F:RNA methyltransferase activity"/>
    <property type="evidence" value="ECO:0007669"/>
    <property type="project" value="InterPro"/>
</dbReference>
<dbReference type="Pfam" id="PF01938">
    <property type="entry name" value="TRAM"/>
    <property type="match status" value="1"/>
</dbReference>
<dbReference type="Gene3D" id="3.40.50.150">
    <property type="entry name" value="Vaccinia Virus protein VP39"/>
    <property type="match status" value="1"/>
</dbReference>
<evidence type="ECO:0000259" key="4">
    <source>
        <dbReference type="PROSITE" id="PS50926"/>
    </source>
</evidence>
<dbReference type="InterPro" id="IPR029063">
    <property type="entry name" value="SAM-dependent_MTases_sf"/>
</dbReference>
<organism evidence="5">
    <name type="scientific">marine metagenome</name>
    <dbReference type="NCBI Taxonomy" id="408172"/>
    <lineage>
        <taxon>unclassified sequences</taxon>
        <taxon>metagenomes</taxon>
        <taxon>ecological metagenomes</taxon>
    </lineage>
</organism>
<accession>A0A382XWP3</accession>
<dbReference type="AlphaFoldDB" id="A0A382XWP3"/>
<dbReference type="GO" id="GO:0032259">
    <property type="term" value="P:methylation"/>
    <property type="evidence" value="ECO:0007669"/>
    <property type="project" value="UniProtKB-KW"/>
</dbReference>
<evidence type="ECO:0000256" key="2">
    <source>
        <dbReference type="ARBA" id="ARBA00022679"/>
    </source>
</evidence>
<dbReference type="InterPro" id="IPR012340">
    <property type="entry name" value="NA-bd_OB-fold"/>
</dbReference>
<evidence type="ECO:0000313" key="5">
    <source>
        <dbReference type="EMBL" id="SVD74901.1"/>
    </source>
</evidence>
<name>A0A382XWP3_9ZZZZ</name>
<reference evidence="5" key="1">
    <citation type="submission" date="2018-05" db="EMBL/GenBank/DDBJ databases">
        <authorList>
            <person name="Lanie J.A."/>
            <person name="Ng W.-L."/>
            <person name="Kazmierczak K.M."/>
            <person name="Andrzejewski T.M."/>
            <person name="Davidsen T.M."/>
            <person name="Wayne K.J."/>
            <person name="Tettelin H."/>
            <person name="Glass J.I."/>
            <person name="Rusch D."/>
            <person name="Podicherti R."/>
            <person name="Tsui H.-C.T."/>
            <person name="Winkler M.E."/>
        </authorList>
    </citation>
    <scope>NUCLEOTIDE SEQUENCE</scope>
</reference>
<keyword evidence="2" id="KW-0808">Transferase</keyword>
<dbReference type="Gene3D" id="2.40.50.1070">
    <property type="match status" value="1"/>
</dbReference>
<feature type="domain" description="TRAM" evidence="4">
    <location>
        <begin position="1"/>
        <end position="57"/>
    </location>
</feature>
<evidence type="ECO:0000256" key="3">
    <source>
        <dbReference type="ARBA" id="ARBA00022691"/>
    </source>
</evidence>
<proteinExistence type="predicted"/>
<dbReference type="SUPFAM" id="SSF53335">
    <property type="entry name" value="S-adenosyl-L-methionine-dependent methyltransferases"/>
    <property type="match status" value="1"/>
</dbReference>
<keyword evidence="3" id="KW-0949">S-adenosyl-L-methionine</keyword>
<dbReference type="SUPFAM" id="SSF50249">
    <property type="entry name" value="Nucleic acid-binding proteins"/>
    <property type="match status" value="1"/>
</dbReference>
<dbReference type="InterPro" id="IPR010280">
    <property type="entry name" value="U5_MeTrfase_fam"/>
</dbReference>
<dbReference type="GO" id="GO:0006396">
    <property type="term" value="P:RNA processing"/>
    <property type="evidence" value="ECO:0007669"/>
    <property type="project" value="InterPro"/>
</dbReference>
<evidence type="ECO:0000256" key="1">
    <source>
        <dbReference type="ARBA" id="ARBA00022603"/>
    </source>
</evidence>
<keyword evidence="1" id="KW-0489">Methyltransferase</keyword>
<sequence length="268" mass="30266">KRGVDLELQIESLAYGGMGLARKDDFVIFVKGGIPGQKVNTRIYKKKKGYAEARVQHIITESPNSVEAPCDHFGVCGGCKIQNLSYNEQLKEKSNQVEDAFRRLGGFQDFKLDHVVGADPIFNYRNKMEFTFSPHRWVLDTEPEGVDRSFAVGLHIPGRYDKILDIKDCHIQPVIGNKILKVARDVCLAHPDLKPYDPKTHIGFLRFLMLRFGVNTNQIMVNLVTAYDDINKLSPLIDALLEQVPEITSMVNNVNTRKADVAFGEFET</sequence>
<dbReference type="PANTHER" id="PTHR11061">
    <property type="entry name" value="RNA M5U METHYLTRANSFERASE"/>
    <property type="match status" value="1"/>
</dbReference>